<dbReference type="Gene3D" id="3.40.50.2000">
    <property type="entry name" value="Glycogen Phosphorylase B"/>
    <property type="match status" value="2"/>
</dbReference>
<comment type="caution">
    <text evidence="4">The sequence shown here is derived from an EMBL/GenBank/DDBJ whole genome shotgun (WGS) entry which is preliminary data.</text>
</comment>
<evidence type="ECO:0000259" key="2">
    <source>
        <dbReference type="Pfam" id="PF03033"/>
    </source>
</evidence>
<dbReference type="OrthoDB" id="5835829at2759"/>
<reference evidence="4" key="1">
    <citation type="submission" date="2021-02" db="EMBL/GenBank/DDBJ databases">
        <authorList>
            <person name="Nowell W R."/>
        </authorList>
    </citation>
    <scope>NUCLEOTIDE SEQUENCE</scope>
</reference>
<organism evidence="4 5">
    <name type="scientific">Adineta ricciae</name>
    <name type="common">Rotifer</name>
    <dbReference type="NCBI Taxonomy" id="249248"/>
    <lineage>
        <taxon>Eukaryota</taxon>
        <taxon>Metazoa</taxon>
        <taxon>Spiralia</taxon>
        <taxon>Gnathifera</taxon>
        <taxon>Rotifera</taxon>
        <taxon>Eurotatoria</taxon>
        <taxon>Bdelloidea</taxon>
        <taxon>Adinetida</taxon>
        <taxon>Adinetidae</taxon>
        <taxon>Adineta</taxon>
    </lineage>
</organism>
<feature type="domain" description="Erythromycin biosynthesis protein CIII-like C-terminal" evidence="3">
    <location>
        <begin position="367"/>
        <end position="481"/>
    </location>
</feature>
<dbReference type="GO" id="GO:0016906">
    <property type="term" value="F:sterol 3-beta-glucosyltransferase activity"/>
    <property type="evidence" value="ECO:0007669"/>
    <property type="project" value="UniProtKB-ARBA"/>
</dbReference>
<dbReference type="SUPFAM" id="SSF53756">
    <property type="entry name" value="UDP-Glycosyltransferase/glycogen phosphorylase"/>
    <property type="match status" value="1"/>
</dbReference>
<feature type="domain" description="Glycosyltransferase family 28 N-terminal" evidence="2">
    <location>
        <begin position="73"/>
        <end position="204"/>
    </location>
</feature>
<dbReference type="PANTHER" id="PTHR48050">
    <property type="entry name" value="STEROL 3-BETA-GLUCOSYLTRANSFERASE"/>
    <property type="match status" value="1"/>
</dbReference>
<dbReference type="GO" id="GO:0005975">
    <property type="term" value="P:carbohydrate metabolic process"/>
    <property type="evidence" value="ECO:0007669"/>
    <property type="project" value="InterPro"/>
</dbReference>
<dbReference type="EMBL" id="CAJNOJ010000099">
    <property type="protein sequence ID" value="CAF1106311.1"/>
    <property type="molecule type" value="Genomic_DNA"/>
</dbReference>
<dbReference type="Pfam" id="PF06722">
    <property type="entry name" value="EryCIII-like_C"/>
    <property type="match status" value="1"/>
</dbReference>
<evidence type="ECO:0000256" key="1">
    <source>
        <dbReference type="ARBA" id="ARBA00022679"/>
    </source>
</evidence>
<sequence>MRPHHDKNLDVHTYCGAFDHHRLIHIHHPLNIIADVDTKFYVEHLVSLCTTFHYLYMDTELDENIPDNVACFLGQALVAAGHRVRLATHNTFRKFVRGNGLEFFPLAGDPADLMAFMVKNSGVIPSVSSIAAGDLTKNRNVLTEILASTWSACTLDDDETGESFTAEAIIANPPSFGHVHCAQKLQIPLHIMFTMPWSPTTAFPHPLINVDYSKASIEKVNMLSYTAIEMFTWSSMRDIVNNFRREVLSLPPLHTRQATFMMIDEHVPYTYCWSPSLVPKPKDWADHINVSGFFILKQDATADTNYPDDLLRFLGLKNANKSEKLSPPIYIGFGSITGHDSDRLLKIVLEALEQTGYRALLSGLAKDDDQLPETVFKIGSVPHDWLFQHVSAVCHHGGAGTTAAGLLAGKPTIIVPFFGDQFFWGNVVEKNGAGPHPVPGKILTTEDLVKAIEFVRRPETKAAAERIRNSMSKENGCDEAVHAFHAHLPLSTMRSDLESTDAACYQLKDHRLQVSRRVAQVLLIGKRIDESQLESHPTRQWLSIYDNRIHIPFHGIIKHTQKAIVTIVIDTSSGIKQAVHCDTWQSGTRSVCEGIAKGLGKGIGHLCIGCVSLYGELTDVLDAAPVYYDFYNEQELRSRPYVVDFNSGVNAAILAVYYGWTDGVKELLETPRIGYGRHGLIGGAAGTLIGLVNGLLKPVVGTLSSLTWICRGFYASFNNSLLNNKDDETDVANTIDLDLSTLNLAQNNLQDEQSVSEAVILAASKTGFKPSACEQILSKFDRIKQQYFTATAHDHQS</sequence>
<dbReference type="Pfam" id="PF03033">
    <property type="entry name" value="Glyco_transf_28"/>
    <property type="match status" value="1"/>
</dbReference>
<dbReference type="InterPro" id="IPR004276">
    <property type="entry name" value="GlycoTrans_28_N"/>
</dbReference>
<gene>
    <name evidence="4" type="ORF">EDS130_LOCUS20260</name>
</gene>
<dbReference type="FunFam" id="3.40.50.2000:FF:000009">
    <property type="entry name" value="Sterol 3-beta-glucosyltransferase UGT80A2"/>
    <property type="match status" value="1"/>
</dbReference>
<dbReference type="InterPro" id="IPR010610">
    <property type="entry name" value="EryCIII-like_C"/>
</dbReference>
<evidence type="ECO:0000259" key="3">
    <source>
        <dbReference type="Pfam" id="PF06722"/>
    </source>
</evidence>
<dbReference type="CDD" id="cd03784">
    <property type="entry name" value="GT1_Gtf-like"/>
    <property type="match status" value="1"/>
</dbReference>
<proteinExistence type="predicted"/>
<dbReference type="PANTHER" id="PTHR48050:SF13">
    <property type="entry name" value="STEROL 3-BETA-GLUCOSYLTRANSFERASE UGT80A2"/>
    <property type="match status" value="1"/>
</dbReference>
<evidence type="ECO:0000313" key="4">
    <source>
        <dbReference type="EMBL" id="CAF1106311.1"/>
    </source>
</evidence>
<protein>
    <submittedName>
        <fullName evidence="4">Uncharacterized protein</fullName>
    </submittedName>
</protein>
<name>A0A814PJL9_ADIRI</name>
<evidence type="ECO:0000313" key="5">
    <source>
        <dbReference type="Proteomes" id="UP000663852"/>
    </source>
</evidence>
<dbReference type="InterPro" id="IPR002213">
    <property type="entry name" value="UDP_glucos_trans"/>
</dbReference>
<dbReference type="AlphaFoldDB" id="A0A814PJL9"/>
<dbReference type="Proteomes" id="UP000663852">
    <property type="component" value="Unassembled WGS sequence"/>
</dbReference>
<accession>A0A814PJL9</accession>
<keyword evidence="1" id="KW-0808">Transferase</keyword>
<dbReference type="InterPro" id="IPR050426">
    <property type="entry name" value="Glycosyltransferase_28"/>
</dbReference>